<dbReference type="GO" id="GO:0016747">
    <property type="term" value="F:acyltransferase activity, transferring groups other than amino-acyl groups"/>
    <property type="evidence" value="ECO:0007669"/>
    <property type="project" value="InterPro"/>
</dbReference>
<dbReference type="RefSeq" id="WP_055116248.1">
    <property type="nucleotide sequence ID" value="NZ_CXWA01000003.1"/>
</dbReference>
<dbReference type="OrthoDB" id="2436196at2"/>
<gene>
    <name evidence="2" type="ORF">LA5096_00364</name>
</gene>
<name>A0A0M6ZNP0_9HYPH</name>
<evidence type="ECO:0000259" key="1">
    <source>
        <dbReference type="PROSITE" id="PS51186"/>
    </source>
</evidence>
<dbReference type="GeneID" id="97667828"/>
<dbReference type="PANTHER" id="PTHR43305:SF1">
    <property type="entry name" value="FAMILY N-ACETYLTRANSFERASE, PUTATIVE (AFU_ORTHOLOGUE AFUA_2G01380)-RELATED"/>
    <property type="match status" value="1"/>
</dbReference>
<organism evidence="2 3">
    <name type="scientific">Roseibium album</name>
    <dbReference type="NCBI Taxonomy" id="311410"/>
    <lineage>
        <taxon>Bacteria</taxon>
        <taxon>Pseudomonadati</taxon>
        <taxon>Pseudomonadota</taxon>
        <taxon>Alphaproteobacteria</taxon>
        <taxon>Hyphomicrobiales</taxon>
        <taxon>Stappiaceae</taxon>
        <taxon>Roseibium</taxon>
    </lineage>
</organism>
<dbReference type="AlphaFoldDB" id="A0A0M6ZNP0"/>
<dbReference type="STRING" id="311410.LA5095_02995"/>
<dbReference type="SUPFAM" id="SSF55729">
    <property type="entry name" value="Acyl-CoA N-acyltransferases (Nat)"/>
    <property type="match status" value="1"/>
</dbReference>
<sequence length="161" mass="17602">MTFDNSVTITSVETGPDLEAVKVLFRAYVDWLDIDLSYQGFEEELAGMPGKYAPPKGALFVAKDSGGNVLGCVGLRAFDEDGRCEMKRLYVLPAGRGKGVGATLVSQILETAVEAGYREMLLDTLPTMTGAIKLYKAAGFEEIPAYYKTPIRETVFFRKAL</sequence>
<dbReference type="Pfam" id="PF00583">
    <property type="entry name" value="Acetyltransf_1"/>
    <property type="match status" value="1"/>
</dbReference>
<evidence type="ECO:0000313" key="3">
    <source>
        <dbReference type="Proteomes" id="UP000049983"/>
    </source>
</evidence>
<dbReference type="InterPro" id="IPR000182">
    <property type="entry name" value="GNAT_dom"/>
</dbReference>
<accession>A0A0M6ZNP0</accession>
<dbReference type="PROSITE" id="PS51186">
    <property type="entry name" value="GNAT"/>
    <property type="match status" value="1"/>
</dbReference>
<dbReference type="CDD" id="cd04301">
    <property type="entry name" value="NAT_SF"/>
    <property type="match status" value="1"/>
</dbReference>
<proteinExistence type="predicted"/>
<evidence type="ECO:0000313" key="2">
    <source>
        <dbReference type="EMBL" id="CTQ64385.1"/>
    </source>
</evidence>
<reference evidence="3" key="1">
    <citation type="submission" date="2015-07" db="EMBL/GenBank/DDBJ databases">
        <authorList>
            <person name="Rodrigo-Torres Lidia"/>
            <person name="Arahal R.David."/>
        </authorList>
    </citation>
    <scope>NUCLEOTIDE SEQUENCE [LARGE SCALE GENOMIC DNA]</scope>
    <source>
        <strain evidence="3">CECT 5096</strain>
    </source>
</reference>
<dbReference type="Proteomes" id="UP000049983">
    <property type="component" value="Unassembled WGS sequence"/>
</dbReference>
<dbReference type="EMBL" id="CXWC01000001">
    <property type="protein sequence ID" value="CTQ64385.1"/>
    <property type="molecule type" value="Genomic_DNA"/>
</dbReference>
<protein>
    <submittedName>
        <fullName evidence="2">N-acetylglutamate synthase</fullName>
    </submittedName>
</protein>
<keyword evidence="3" id="KW-1185">Reference proteome</keyword>
<dbReference type="InterPro" id="IPR052777">
    <property type="entry name" value="Acetyltransferase_Enz"/>
</dbReference>
<dbReference type="Gene3D" id="3.40.630.30">
    <property type="match status" value="1"/>
</dbReference>
<dbReference type="PANTHER" id="PTHR43305">
    <property type="entry name" value="FAMILY N-ACETYLTRANSFERASE, PUTATIVE (AFU_ORTHOLOGUE AFUA_2G01380)-RELATED"/>
    <property type="match status" value="1"/>
</dbReference>
<feature type="domain" description="N-acetyltransferase" evidence="1">
    <location>
        <begin position="7"/>
        <end position="161"/>
    </location>
</feature>
<dbReference type="InterPro" id="IPR016181">
    <property type="entry name" value="Acyl_CoA_acyltransferase"/>
</dbReference>